<name>A0A8C4R3C6_EPTBU</name>
<dbReference type="PANTHER" id="PTHR47027">
    <property type="entry name" value="REVERSE TRANSCRIPTASE DOMAIN-CONTAINING PROTEIN"/>
    <property type="match status" value="1"/>
</dbReference>
<evidence type="ECO:0000259" key="3">
    <source>
        <dbReference type="PROSITE" id="PS50878"/>
    </source>
</evidence>
<comment type="similarity">
    <text evidence="1">Belongs to the beta type-B retroviral polymerase family. HERV class-II K(HML-2) pol subfamily.</text>
</comment>
<dbReference type="PROSITE" id="PS50878">
    <property type="entry name" value="RT_POL"/>
    <property type="match status" value="1"/>
</dbReference>
<reference evidence="4" key="2">
    <citation type="submission" date="2025-09" db="UniProtKB">
        <authorList>
            <consortium name="Ensembl"/>
        </authorList>
    </citation>
    <scope>IDENTIFICATION</scope>
</reference>
<evidence type="ECO:0000256" key="2">
    <source>
        <dbReference type="ARBA" id="ARBA00012180"/>
    </source>
</evidence>
<dbReference type="GO" id="GO:0004523">
    <property type="term" value="F:RNA-DNA hybrid ribonuclease activity"/>
    <property type="evidence" value="ECO:0007669"/>
    <property type="project" value="UniProtKB-EC"/>
</dbReference>
<dbReference type="OMA" id="MICREST"/>
<protein>
    <recommendedName>
        <fullName evidence="2">ribonuclease H</fullName>
        <ecNumber evidence="2">3.1.26.4</ecNumber>
    </recommendedName>
</protein>
<dbReference type="Gene3D" id="3.30.70.270">
    <property type="match status" value="1"/>
</dbReference>
<dbReference type="InterPro" id="IPR043502">
    <property type="entry name" value="DNA/RNA_pol_sf"/>
</dbReference>
<dbReference type="EC" id="3.1.26.4" evidence="2"/>
<dbReference type="InterPro" id="IPR000477">
    <property type="entry name" value="RT_dom"/>
</dbReference>
<dbReference type="Ensembl" id="ENSEBUT00000024119.1">
    <property type="protein sequence ID" value="ENSEBUP00000023543.1"/>
    <property type="gene ID" value="ENSEBUG00000014508.1"/>
</dbReference>
<evidence type="ECO:0000313" key="5">
    <source>
        <dbReference type="Proteomes" id="UP000694388"/>
    </source>
</evidence>
<keyword evidence="5" id="KW-1185">Reference proteome</keyword>
<organism evidence="4 5">
    <name type="scientific">Eptatretus burgeri</name>
    <name type="common">Inshore hagfish</name>
    <dbReference type="NCBI Taxonomy" id="7764"/>
    <lineage>
        <taxon>Eukaryota</taxon>
        <taxon>Metazoa</taxon>
        <taxon>Chordata</taxon>
        <taxon>Craniata</taxon>
        <taxon>Vertebrata</taxon>
        <taxon>Cyclostomata</taxon>
        <taxon>Myxini</taxon>
        <taxon>Myxiniformes</taxon>
        <taxon>Myxinidae</taxon>
        <taxon>Eptatretinae</taxon>
        <taxon>Eptatretus</taxon>
    </lineage>
</organism>
<dbReference type="Pfam" id="PF00078">
    <property type="entry name" value="RVT_1"/>
    <property type="match status" value="1"/>
</dbReference>
<dbReference type="InterPro" id="IPR043128">
    <property type="entry name" value="Rev_trsase/Diguanyl_cyclase"/>
</dbReference>
<dbReference type="Proteomes" id="UP000694388">
    <property type="component" value="Unplaced"/>
</dbReference>
<dbReference type="SUPFAM" id="SSF56672">
    <property type="entry name" value="DNA/RNA polymerases"/>
    <property type="match status" value="1"/>
</dbReference>
<sequence>MPGKRTTNAMIALRMLMEKYREGQKEFVDLEKAYDRVPRVELWHCMRKSGVVEKYVRIMQDMYEDSAAAVRCAVGMTDRFKAKVGLHQGSTLSPFLFAVVMDRLTDEIRLESPWTKMFADDIMICRESTEQAEVSLERWRYALERRGMIVSRSKTEYMCVNEREGGGGTHWREGEC</sequence>
<accession>A0A8C4R3C6</accession>
<dbReference type="AlphaFoldDB" id="A0A8C4R3C6"/>
<proteinExistence type="inferred from homology"/>
<evidence type="ECO:0000256" key="1">
    <source>
        <dbReference type="ARBA" id="ARBA00010879"/>
    </source>
</evidence>
<evidence type="ECO:0000313" key="4">
    <source>
        <dbReference type="Ensembl" id="ENSEBUP00000023543.1"/>
    </source>
</evidence>
<dbReference type="GeneTree" id="ENSGT00940000165370"/>
<reference evidence="4" key="1">
    <citation type="submission" date="2025-08" db="UniProtKB">
        <authorList>
            <consortium name="Ensembl"/>
        </authorList>
    </citation>
    <scope>IDENTIFICATION</scope>
</reference>
<feature type="domain" description="Reverse transcriptase" evidence="3">
    <location>
        <begin position="1"/>
        <end position="176"/>
    </location>
</feature>
<dbReference type="PANTHER" id="PTHR47027:SF28">
    <property type="entry name" value="ENDONUCLEASE-REVERSE TRANSCRIPTASE"/>
    <property type="match status" value="1"/>
</dbReference>